<evidence type="ECO:0000313" key="3">
    <source>
        <dbReference type="EMBL" id="MBV7268554.1"/>
    </source>
</evidence>
<dbReference type="RefSeq" id="WP_218545100.1">
    <property type="nucleotide sequence ID" value="NZ_JAGSPD010000003.1"/>
</dbReference>
<dbReference type="EMBL" id="JAGSPD010000003">
    <property type="protein sequence ID" value="MBV7268554.1"/>
    <property type="molecule type" value="Genomic_DNA"/>
</dbReference>
<dbReference type="CDD" id="cd00761">
    <property type="entry name" value="Glyco_tranf_GTA_type"/>
    <property type="match status" value="1"/>
</dbReference>
<gene>
    <name evidence="3" type="ORF">KCG49_05005</name>
</gene>
<evidence type="ECO:0000313" key="4">
    <source>
        <dbReference type="Proteomes" id="UP001138894"/>
    </source>
</evidence>
<accession>A0A9X1JPB6</accession>
<organism evidence="3 4">
    <name type="scientific">Winogradskyella luteola</name>
    <dbReference type="NCBI Taxonomy" id="2828330"/>
    <lineage>
        <taxon>Bacteria</taxon>
        <taxon>Pseudomonadati</taxon>
        <taxon>Bacteroidota</taxon>
        <taxon>Flavobacteriia</taxon>
        <taxon>Flavobacteriales</taxon>
        <taxon>Flavobacteriaceae</taxon>
        <taxon>Winogradskyella</taxon>
    </lineage>
</organism>
<dbReference type="PANTHER" id="PTHR43685">
    <property type="entry name" value="GLYCOSYLTRANSFERASE"/>
    <property type="match status" value="1"/>
</dbReference>
<proteinExistence type="predicted"/>
<dbReference type="InterPro" id="IPR001173">
    <property type="entry name" value="Glyco_trans_2-like"/>
</dbReference>
<name>A0A9X1JPB6_9FLAO</name>
<dbReference type="AlphaFoldDB" id="A0A9X1JPB6"/>
<feature type="coiled-coil region" evidence="1">
    <location>
        <begin position="312"/>
        <end position="339"/>
    </location>
</feature>
<keyword evidence="1" id="KW-0175">Coiled coil</keyword>
<dbReference type="Proteomes" id="UP001138894">
    <property type="component" value="Unassembled WGS sequence"/>
</dbReference>
<evidence type="ECO:0000256" key="1">
    <source>
        <dbReference type="SAM" id="Coils"/>
    </source>
</evidence>
<keyword evidence="4" id="KW-1185">Reference proteome</keyword>
<feature type="domain" description="Glycosyltransferase 2-like" evidence="2">
    <location>
        <begin position="203"/>
        <end position="312"/>
    </location>
</feature>
<comment type="caution">
    <text evidence="3">The sequence shown here is derived from an EMBL/GenBank/DDBJ whole genome shotgun (WGS) entry which is preliminary data.</text>
</comment>
<protein>
    <submittedName>
        <fullName evidence="3">Glycosyltransferase family 2 protein</fullName>
    </submittedName>
</protein>
<sequence>MKLKTYQADNGEVLLYNGNPNFKVLEQLVLGSGDVWHSSLDQGFKNCLPELVYQTAVYWWFLNDFENCDTCVNWRINIDEFVIRESVWNQLNTFNTNYENPLVAGLDFGFNLLRNQGGIPLYVKGLFDKKLADVKISKHDRYLFFLNNFKKRHSHYMLLRKGIFNLPKEFIALRKASKNILNNSNVIIKPKELEPVQGNPSVSLVIPTMKRQAFTELLLQDHNVQSYPIKEAIIVDATPPEERNDKFYRQENYNFKVKVKWQTTKGSCKARNEAIEMCTADYIIFADDDVRVLPDFVENHIKLLQTYNAEACNGLDIMAEHMNQNLDDLKRRLQDLGDERWRVGVSHMFSNANSCVKKSLVDELIGNDVNFDGGYGEDSDFGLRILKSGKVLLHNPFSPNLHLKPPVGGYRFWGNQAKVIGKKRKPQPWELGDPVRFIRPVPSPTMTYKYVKHYKEQQLKEWRYRYFFMYLFGGKKRAFILKFLNWPIKKLQFKKSMYYAKRLMHRGPKYN</sequence>
<dbReference type="PANTHER" id="PTHR43685:SF2">
    <property type="entry name" value="GLYCOSYLTRANSFERASE 2-LIKE DOMAIN-CONTAINING PROTEIN"/>
    <property type="match status" value="1"/>
</dbReference>
<dbReference type="InterPro" id="IPR050834">
    <property type="entry name" value="Glycosyltransf_2"/>
</dbReference>
<reference evidence="3" key="1">
    <citation type="submission" date="2021-04" db="EMBL/GenBank/DDBJ databases">
        <authorList>
            <person name="Pira H."/>
            <person name="Risdian C."/>
            <person name="Wink J."/>
        </authorList>
    </citation>
    <scope>NUCLEOTIDE SEQUENCE</scope>
    <source>
        <strain evidence="3">WHY3</strain>
    </source>
</reference>
<evidence type="ECO:0000259" key="2">
    <source>
        <dbReference type="Pfam" id="PF00535"/>
    </source>
</evidence>
<dbReference type="Pfam" id="PF00535">
    <property type="entry name" value="Glycos_transf_2"/>
    <property type="match status" value="1"/>
</dbReference>